<name>A0AAF3EBS3_9BILA</name>
<sequence length="87" mass="10141">MHPKQYLRIQGDSQLLTEEMTAVDESLKRVHEQKLKELKIVAEKVNGTVKWYSVLSHYGFIRIEKEDVFVHQSSILESRTNRLGKDG</sequence>
<feature type="domain" description="CSD" evidence="1">
    <location>
        <begin position="44"/>
        <end position="87"/>
    </location>
</feature>
<organism evidence="2 3">
    <name type="scientific">Mesorhabditis belari</name>
    <dbReference type="NCBI Taxonomy" id="2138241"/>
    <lineage>
        <taxon>Eukaryota</taxon>
        <taxon>Metazoa</taxon>
        <taxon>Ecdysozoa</taxon>
        <taxon>Nematoda</taxon>
        <taxon>Chromadorea</taxon>
        <taxon>Rhabditida</taxon>
        <taxon>Rhabditina</taxon>
        <taxon>Rhabditomorpha</taxon>
        <taxon>Rhabditoidea</taxon>
        <taxon>Rhabditidae</taxon>
        <taxon>Mesorhabditinae</taxon>
        <taxon>Mesorhabditis</taxon>
    </lineage>
</organism>
<dbReference type="Pfam" id="PF00313">
    <property type="entry name" value="CSD"/>
    <property type="match status" value="1"/>
</dbReference>
<evidence type="ECO:0000313" key="3">
    <source>
        <dbReference type="WBParaSite" id="MBELARI_LOCUS11403"/>
    </source>
</evidence>
<dbReference type="Gene3D" id="2.40.50.140">
    <property type="entry name" value="Nucleic acid-binding proteins"/>
    <property type="match status" value="1"/>
</dbReference>
<accession>A0AAF3EBS3</accession>
<dbReference type="AlphaFoldDB" id="A0AAF3EBS3"/>
<dbReference type="SUPFAM" id="SSF50249">
    <property type="entry name" value="Nucleic acid-binding proteins"/>
    <property type="match status" value="1"/>
</dbReference>
<protein>
    <recommendedName>
        <fullName evidence="1">CSD domain-containing protein</fullName>
    </recommendedName>
</protein>
<dbReference type="PANTHER" id="PTHR11544">
    <property type="entry name" value="COLD SHOCK DOMAIN CONTAINING PROTEINS"/>
    <property type="match status" value="1"/>
</dbReference>
<reference evidence="3" key="1">
    <citation type="submission" date="2024-02" db="UniProtKB">
        <authorList>
            <consortium name="WormBaseParasite"/>
        </authorList>
    </citation>
    <scope>IDENTIFICATION</scope>
</reference>
<dbReference type="PROSITE" id="PS51857">
    <property type="entry name" value="CSD_2"/>
    <property type="match status" value="1"/>
</dbReference>
<keyword evidence="2" id="KW-1185">Reference proteome</keyword>
<dbReference type="InterPro" id="IPR002059">
    <property type="entry name" value="CSP_DNA-bd"/>
</dbReference>
<dbReference type="InterPro" id="IPR012340">
    <property type="entry name" value="NA-bd_OB-fold"/>
</dbReference>
<proteinExistence type="predicted"/>
<dbReference type="InterPro" id="IPR050181">
    <property type="entry name" value="Cold_shock_domain"/>
</dbReference>
<dbReference type="GO" id="GO:0003676">
    <property type="term" value="F:nucleic acid binding"/>
    <property type="evidence" value="ECO:0007669"/>
    <property type="project" value="InterPro"/>
</dbReference>
<evidence type="ECO:0000313" key="2">
    <source>
        <dbReference type="Proteomes" id="UP000887575"/>
    </source>
</evidence>
<dbReference type="WBParaSite" id="MBELARI_LOCUS11403">
    <property type="protein sequence ID" value="MBELARI_LOCUS11403"/>
    <property type="gene ID" value="MBELARI_LOCUS11403"/>
</dbReference>
<evidence type="ECO:0000259" key="1">
    <source>
        <dbReference type="PROSITE" id="PS51857"/>
    </source>
</evidence>
<dbReference type="Proteomes" id="UP000887575">
    <property type="component" value="Unassembled WGS sequence"/>
</dbReference>